<feature type="region of interest" description="Disordered" evidence="1">
    <location>
        <begin position="61"/>
        <end position="88"/>
    </location>
</feature>
<proteinExistence type="predicted"/>
<evidence type="ECO:0000313" key="2">
    <source>
        <dbReference type="EMBL" id="KAJ1200583.1"/>
    </source>
</evidence>
<name>A0AAV7VG48_PLEWA</name>
<sequence>MKPNTGAVTRAVTRTRRPLLREARHTEDQLSQKVTAGCAIGRLDTPEAAYPAELQHHIRTGWKTGPRTVETGPPQKVTRKAAMTAVTR</sequence>
<dbReference type="AlphaFoldDB" id="A0AAV7VG48"/>
<accession>A0AAV7VG48</accession>
<gene>
    <name evidence="2" type="ORF">NDU88_004406</name>
</gene>
<comment type="caution">
    <text evidence="2">The sequence shown here is derived from an EMBL/GenBank/DDBJ whole genome shotgun (WGS) entry which is preliminary data.</text>
</comment>
<dbReference type="Proteomes" id="UP001066276">
    <property type="component" value="Chromosome 2_1"/>
</dbReference>
<organism evidence="2 3">
    <name type="scientific">Pleurodeles waltl</name>
    <name type="common">Iberian ribbed newt</name>
    <dbReference type="NCBI Taxonomy" id="8319"/>
    <lineage>
        <taxon>Eukaryota</taxon>
        <taxon>Metazoa</taxon>
        <taxon>Chordata</taxon>
        <taxon>Craniata</taxon>
        <taxon>Vertebrata</taxon>
        <taxon>Euteleostomi</taxon>
        <taxon>Amphibia</taxon>
        <taxon>Batrachia</taxon>
        <taxon>Caudata</taxon>
        <taxon>Salamandroidea</taxon>
        <taxon>Salamandridae</taxon>
        <taxon>Pleurodelinae</taxon>
        <taxon>Pleurodeles</taxon>
    </lineage>
</organism>
<evidence type="ECO:0000313" key="3">
    <source>
        <dbReference type="Proteomes" id="UP001066276"/>
    </source>
</evidence>
<evidence type="ECO:0000256" key="1">
    <source>
        <dbReference type="SAM" id="MobiDB-lite"/>
    </source>
</evidence>
<dbReference type="EMBL" id="JANPWB010000003">
    <property type="protein sequence ID" value="KAJ1200583.1"/>
    <property type="molecule type" value="Genomic_DNA"/>
</dbReference>
<reference evidence="2" key="1">
    <citation type="journal article" date="2022" name="bioRxiv">
        <title>Sequencing and chromosome-scale assembly of the giantPleurodeles waltlgenome.</title>
        <authorList>
            <person name="Brown T."/>
            <person name="Elewa A."/>
            <person name="Iarovenko S."/>
            <person name="Subramanian E."/>
            <person name="Araus A.J."/>
            <person name="Petzold A."/>
            <person name="Susuki M."/>
            <person name="Suzuki K.-i.T."/>
            <person name="Hayashi T."/>
            <person name="Toyoda A."/>
            <person name="Oliveira C."/>
            <person name="Osipova E."/>
            <person name="Leigh N.D."/>
            <person name="Simon A."/>
            <person name="Yun M.H."/>
        </authorList>
    </citation>
    <scope>NUCLEOTIDE SEQUENCE</scope>
    <source>
        <strain evidence="2">20211129_DDA</strain>
        <tissue evidence="2">Liver</tissue>
    </source>
</reference>
<protein>
    <submittedName>
        <fullName evidence="2">Uncharacterized protein</fullName>
    </submittedName>
</protein>
<keyword evidence="3" id="KW-1185">Reference proteome</keyword>